<accession>A0A6J7HV08</accession>
<dbReference type="AlphaFoldDB" id="A0A6J7HV08"/>
<name>A0A6J7HV08_9ZZZZ</name>
<reference evidence="1" key="1">
    <citation type="submission" date="2020-05" db="EMBL/GenBank/DDBJ databases">
        <authorList>
            <person name="Chiriac C."/>
            <person name="Salcher M."/>
            <person name="Ghai R."/>
            <person name="Kavagutti S V."/>
        </authorList>
    </citation>
    <scope>NUCLEOTIDE SEQUENCE</scope>
</reference>
<dbReference type="EMBL" id="CAFBMR010000073">
    <property type="protein sequence ID" value="CAB4922506.1"/>
    <property type="molecule type" value="Genomic_DNA"/>
</dbReference>
<gene>
    <name evidence="1" type="ORF">UFOPK3610_01495</name>
</gene>
<evidence type="ECO:0000313" key="1">
    <source>
        <dbReference type="EMBL" id="CAB4922506.1"/>
    </source>
</evidence>
<proteinExistence type="predicted"/>
<sequence>MAMFNIFSRRSAEEVERAKIQRAWDRERSRAMTPSQRQEIDAIFARHI</sequence>
<protein>
    <submittedName>
        <fullName evidence="1">Unannotated protein</fullName>
    </submittedName>
</protein>
<organism evidence="1">
    <name type="scientific">freshwater metagenome</name>
    <dbReference type="NCBI Taxonomy" id="449393"/>
    <lineage>
        <taxon>unclassified sequences</taxon>
        <taxon>metagenomes</taxon>
        <taxon>ecological metagenomes</taxon>
    </lineage>
</organism>